<protein>
    <submittedName>
        <fullName evidence="2">Uncharacterized protein</fullName>
    </submittedName>
</protein>
<comment type="caution">
    <text evidence="2">The sequence shown here is derived from an EMBL/GenBank/DDBJ whole genome shotgun (WGS) entry which is preliminary data.</text>
</comment>
<evidence type="ECO:0000256" key="1">
    <source>
        <dbReference type="SAM" id="SignalP"/>
    </source>
</evidence>
<accession>A0A642Q169</accession>
<dbReference type="AlphaFoldDB" id="A0A642Q169"/>
<dbReference type="RefSeq" id="WP_131797083.1">
    <property type="nucleotide sequence ID" value="NZ_CABMLT010000003.1"/>
</dbReference>
<keyword evidence="1" id="KW-0732">Signal</keyword>
<gene>
    <name evidence="2" type="ORF">F2Y81_07665</name>
</gene>
<evidence type="ECO:0000313" key="2">
    <source>
        <dbReference type="EMBL" id="KAA5420867.1"/>
    </source>
</evidence>
<dbReference type="EMBL" id="VVYV01000009">
    <property type="protein sequence ID" value="KAA5420867.1"/>
    <property type="molecule type" value="Genomic_DNA"/>
</dbReference>
<sequence>MEKKYRKYLFLLFALIDCSFMCAQEQMEKKEYYQGVNNTYEIKYVNNSVFVSNVINPFEGLTNEAEWREVFKAQAKGDSTDILNTYLKPYLKDIDLTDSEFDLFLIFLDFDLSGKLRYIIFAYPEKINIPFEVFETLDTKMRQNCSLVLTKRSPTSSDKGISYIRLIGNYHLQRIKNSPDIK</sequence>
<dbReference type="Proteomes" id="UP000448877">
    <property type="component" value="Unassembled WGS sequence"/>
</dbReference>
<proteinExistence type="predicted"/>
<reference evidence="2 3" key="1">
    <citation type="journal article" date="2019" name="Nat. Med.">
        <title>A library of human gut bacterial isolates paired with longitudinal multiomics data enables mechanistic microbiome research.</title>
        <authorList>
            <person name="Poyet M."/>
            <person name="Groussin M."/>
            <person name="Gibbons S.M."/>
            <person name="Avila-Pacheco J."/>
            <person name="Jiang X."/>
            <person name="Kearney S.M."/>
            <person name="Perrotta A.R."/>
            <person name="Berdy B."/>
            <person name="Zhao S."/>
            <person name="Lieberman T.D."/>
            <person name="Swanson P.K."/>
            <person name="Smith M."/>
            <person name="Roesemann S."/>
            <person name="Alexander J.E."/>
            <person name="Rich S.A."/>
            <person name="Livny J."/>
            <person name="Vlamakis H."/>
            <person name="Clish C."/>
            <person name="Bullock K."/>
            <person name="Deik A."/>
            <person name="Scott J."/>
            <person name="Pierce K.A."/>
            <person name="Xavier R.J."/>
            <person name="Alm E.J."/>
        </authorList>
    </citation>
    <scope>NUCLEOTIDE SEQUENCE [LARGE SCALE GENOMIC DNA]</scope>
    <source>
        <strain evidence="2 3">BIOML-A6</strain>
    </source>
</reference>
<organism evidence="2 3">
    <name type="scientific">Bacteroides cellulosilyticus</name>
    <dbReference type="NCBI Taxonomy" id="246787"/>
    <lineage>
        <taxon>Bacteria</taxon>
        <taxon>Pseudomonadati</taxon>
        <taxon>Bacteroidota</taxon>
        <taxon>Bacteroidia</taxon>
        <taxon>Bacteroidales</taxon>
        <taxon>Bacteroidaceae</taxon>
        <taxon>Bacteroides</taxon>
    </lineage>
</organism>
<evidence type="ECO:0000313" key="3">
    <source>
        <dbReference type="Proteomes" id="UP000448877"/>
    </source>
</evidence>
<feature type="signal peptide" evidence="1">
    <location>
        <begin position="1"/>
        <end position="23"/>
    </location>
</feature>
<name>A0A642Q169_9BACE</name>
<feature type="chain" id="PRO_5024886563" evidence="1">
    <location>
        <begin position="24"/>
        <end position="182"/>
    </location>
</feature>